<dbReference type="Proteomes" id="UP000273326">
    <property type="component" value="Chromosome"/>
</dbReference>
<dbReference type="RefSeq" id="WP_126108348.1">
    <property type="nucleotide sequence ID" value="NZ_CP034465.1"/>
</dbReference>
<keyword evidence="2" id="KW-0804">Transcription</keyword>
<keyword evidence="1" id="KW-1133">Transmembrane helix</keyword>
<keyword evidence="2" id="KW-0240">DNA-directed RNA polymerase</keyword>
<dbReference type="Pfam" id="PF11772">
    <property type="entry name" value="EpuA"/>
    <property type="match status" value="1"/>
</dbReference>
<dbReference type="EMBL" id="CP034465">
    <property type="protein sequence ID" value="AZP03246.1"/>
    <property type="molecule type" value="Genomic_DNA"/>
</dbReference>
<keyword evidence="3" id="KW-1185">Reference proteome</keyword>
<dbReference type="GO" id="GO:0000428">
    <property type="term" value="C:DNA-directed RNA polymerase complex"/>
    <property type="evidence" value="ECO:0007669"/>
    <property type="project" value="UniProtKB-KW"/>
</dbReference>
<gene>
    <name evidence="2" type="ORF">EJN90_00405</name>
</gene>
<accession>A0A3Q9BIN2</accession>
<reference evidence="3" key="1">
    <citation type="submission" date="2018-12" db="EMBL/GenBank/DDBJ databases">
        <title>Complete genome sequencing of Jeotgalibaca sp. H21T32.</title>
        <authorList>
            <person name="Bae J.-W."/>
            <person name="Lee S.-Y."/>
        </authorList>
    </citation>
    <scope>NUCLEOTIDE SEQUENCE [LARGE SCALE GENOMIC DNA]</scope>
    <source>
        <strain evidence="3">H21T32</strain>
    </source>
</reference>
<evidence type="ECO:0000313" key="3">
    <source>
        <dbReference type="Proteomes" id="UP000273326"/>
    </source>
</evidence>
<dbReference type="KEGG" id="jeh:EJN90_00405"/>
<dbReference type="OrthoDB" id="2300232at2"/>
<dbReference type="InterPro" id="IPR024596">
    <property type="entry name" value="RNApol_su_b/EpuA"/>
</dbReference>
<evidence type="ECO:0000256" key="1">
    <source>
        <dbReference type="SAM" id="Phobius"/>
    </source>
</evidence>
<keyword evidence="1" id="KW-0472">Membrane</keyword>
<evidence type="ECO:0000313" key="2">
    <source>
        <dbReference type="EMBL" id="AZP03246.1"/>
    </source>
</evidence>
<organism evidence="2 3">
    <name type="scientific">Jeotgalibaca ciconiae</name>
    <dbReference type="NCBI Taxonomy" id="2496265"/>
    <lineage>
        <taxon>Bacteria</taxon>
        <taxon>Bacillati</taxon>
        <taxon>Bacillota</taxon>
        <taxon>Bacilli</taxon>
        <taxon>Lactobacillales</taxon>
        <taxon>Carnobacteriaceae</taxon>
        <taxon>Jeotgalibaca</taxon>
    </lineage>
</organism>
<keyword evidence="1" id="KW-0812">Transmembrane</keyword>
<name>A0A3Q9BIN2_9LACT</name>
<feature type="transmembrane region" description="Helical" evidence="1">
    <location>
        <begin position="12"/>
        <end position="37"/>
    </location>
</feature>
<sequence>MKFDFKPIFKSIFIILLFIVAAVALFAVGLMIGYGVLGDGEAMQVFERETWEHILEFIR</sequence>
<dbReference type="AlphaFoldDB" id="A0A3Q9BIN2"/>
<proteinExistence type="predicted"/>
<protein>
    <submittedName>
        <fullName evidence="2">DNA-directed RNA polymerase subunit beta</fullName>
    </submittedName>
</protein>